<evidence type="ECO:0000313" key="3">
    <source>
        <dbReference type="Proteomes" id="UP000007882"/>
    </source>
</evidence>
<protein>
    <submittedName>
        <fullName evidence="2">Uncharacterized protein</fullName>
    </submittedName>
</protein>
<keyword evidence="1" id="KW-1133">Transmembrane helix</keyword>
<evidence type="ECO:0000313" key="2">
    <source>
        <dbReference type="EMBL" id="BAL88086.1"/>
    </source>
</evidence>
<name>I0H4Z9_ACTM4</name>
<dbReference type="KEGG" id="ams:AMIS_28660"/>
<dbReference type="Proteomes" id="UP000007882">
    <property type="component" value="Chromosome"/>
</dbReference>
<keyword evidence="3" id="KW-1185">Reference proteome</keyword>
<feature type="transmembrane region" description="Helical" evidence="1">
    <location>
        <begin position="118"/>
        <end position="137"/>
    </location>
</feature>
<organism evidence="2 3">
    <name type="scientific">Actinoplanes missouriensis (strain ATCC 14538 / DSM 43046 / CBS 188.64 / JCM 3121 / NBRC 102363 / NCIMB 12654 / NRRL B-3342 / UNCC 431)</name>
    <dbReference type="NCBI Taxonomy" id="512565"/>
    <lineage>
        <taxon>Bacteria</taxon>
        <taxon>Bacillati</taxon>
        <taxon>Actinomycetota</taxon>
        <taxon>Actinomycetes</taxon>
        <taxon>Micromonosporales</taxon>
        <taxon>Micromonosporaceae</taxon>
        <taxon>Actinoplanes</taxon>
    </lineage>
</organism>
<dbReference type="AlphaFoldDB" id="I0H4Z9"/>
<gene>
    <name evidence="2" type="ordered locus">AMIS_28660</name>
</gene>
<evidence type="ECO:0000256" key="1">
    <source>
        <dbReference type="SAM" id="Phobius"/>
    </source>
</evidence>
<accession>I0H4Z9</accession>
<sequence length="155" mass="16337">MIDDHRSISRVVSLFRRISAVVFGLGGLVFLLIGIVQLSNQAWGGVTGTVQTCTVATTEATPKSRARNVHTCVVAWDAGGQERTHTLELPAHLAAPGCPVDLRVKGDRAALAMPLGKAAIPAVIGLALVVFATVQFVRARRAKTFRGGVTVIGSR</sequence>
<dbReference type="PATRIC" id="fig|512565.3.peg.2869"/>
<feature type="transmembrane region" description="Helical" evidence="1">
    <location>
        <begin position="20"/>
        <end position="38"/>
    </location>
</feature>
<dbReference type="HOGENOM" id="CLU_1691742_0_0_11"/>
<dbReference type="EMBL" id="AP012319">
    <property type="protein sequence ID" value="BAL88086.1"/>
    <property type="molecule type" value="Genomic_DNA"/>
</dbReference>
<proteinExistence type="predicted"/>
<keyword evidence="1" id="KW-0812">Transmembrane</keyword>
<reference evidence="2 3" key="1">
    <citation type="submission" date="2012-02" db="EMBL/GenBank/DDBJ databases">
        <title>Complete genome sequence of Actinoplanes missouriensis 431 (= NBRC 102363).</title>
        <authorList>
            <person name="Ohnishi Y."/>
            <person name="Ishikawa J."/>
            <person name="Sekine M."/>
            <person name="Hosoyama A."/>
            <person name="Harada T."/>
            <person name="Narita H."/>
            <person name="Hata T."/>
            <person name="Konno Y."/>
            <person name="Tutikane K."/>
            <person name="Fujita N."/>
            <person name="Horinouchi S."/>
            <person name="Hayakawa M."/>
        </authorList>
    </citation>
    <scope>NUCLEOTIDE SEQUENCE [LARGE SCALE GENOMIC DNA]</scope>
    <source>
        <strain evidence="3">ATCC 14538 / DSM 43046 / CBS 188.64 / JCM 3121 / NBRC 102363 / NCIMB 12654 / NRRL B-3342 / UNCC 431</strain>
    </source>
</reference>
<keyword evidence="1" id="KW-0472">Membrane</keyword>